<keyword evidence="2" id="KW-0812">Transmembrane</keyword>
<keyword evidence="2" id="KW-1133">Transmembrane helix</keyword>
<feature type="region of interest" description="Disordered" evidence="1">
    <location>
        <begin position="313"/>
        <end position="335"/>
    </location>
</feature>
<evidence type="ECO:0000313" key="3">
    <source>
        <dbReference type="EMBL" id="UWZ37455.1"/>
    </source>
</evidence>
<gene>
    <name evidence="3" type="ORF">Drose_04020</name>
</gene>
<feature type="transmembrane region" description="Helical" evidence="2">
    <location>
        <begin position="32"/>
        <end position="51"/>
    </location>
</feature>
<accession>A0ABY5Z8W9</accession>
<evidence type="ECO:0000256" key="2">
    <source>
        <dbReference type="SAM" id="Phobius"/>
    </source>
</evidence>
<organism evidence="3 4">
    <name type="scientific">Dactylosporangium roseum</name>
    <dbReference type="NCBI Taxonomy" id="47989"/>
    <lineage>
        <taxon>Bacteria</taxon>
        <taxon>Bacillati</taxon>
        <taxon>Actinomycetota</taxon>
        <taxon>Actinomycetes</taxon>
        <taxon>Micromonosporales</taxon>
        <taxon>Micromonosporaceae</taxon>
        <taxon>Dactylosporangium</taxon>
    </lineage>
</organism>
<feature type="region of interest" description="Disordered" evidence="1">
    <location>
        <begin position="216"/>
        <end position="263"/>
    </location>
</feature>
<evidence type="ECO:0000256" key="1">
    <source>
        <dbReference type="SAM" id="MobiDB-lite"/>
    </source>
</evidence>
<proteinExistence type="predicted"/>
<keyword evidence="4" id="KW-1185">Reference proteome</keyword>
<sequence>MFAVVAVAALELGGIVLSVIADQRRRLGERAIAARLLSAAVACFAVGLNWFGHGEKLAAGFFAGFSALGYLVWLIQSGNRRRDQLRATGMLPPVPPAYPVGHWMRNPWITSRARQLALADTSLGLYPSLDLARDQLRTEQRERAIAEVLRKELAKSGDRLAAKIAVTTYDLDQVAARLRDQADYSGLTSLVAARLDPTRLLNQQPAVGLALPAAPTTQPEIPVDQPSTEPEPTTQPEVAQPRVEQPAVAEPSNRGSSNRHRLEVVGERAAVRNARVLREIYPTGLPEVERQIRDRTGWSKVRVEAAVAAYLAGEDLPAESGGDADDADPELAATA</sequence>
<dbReference type="RefSeq" id="WP_260726812.1">
    <property type="nucleotide sequence ID" value="NZ_CP073721.1"/>
</dbReference>
<reference evidence="3" key="1">
    <citation type="submission" date="2021-04" db="EMBL/GenBank/DDBJ databases">
        <title>Biosynthetic gene clusters of Dactylosporangioum roseum.</title>
        <authorList>
            <person name="Hartkoorn R.C."/>
            <person name="Beaudoing E."/>
            <person name="Hot D."/>
            <person name="Moureu S."/>
        </authorList>
    </citation>
    <scope>NUCLEOTIDE SEQUENCE</scope>
    <source>
        <strain evidence="3">NRRL B-16295</strain>
    </source>
</reference>
<feature type="compositionally biased region" description="Low complexity" evidence="1">
    <location>
        <begin position="225"/>
        <end position="241"/>
    </location>
</feature>
<name>A0ABY5Z8W9_9ACTN</name>
<evidence type="ECO:0000313" key="4">
    <source>
        <dbReference type="Proteomes" id="UP001058271"/>
    </source>
</evidence>
<keyword evidence="2" id="KW-0472">Membrane</keyword>
<protein>
    <submittedName>
        <fullName evidence="3">Uncharacterized protein</fullName>
    </submittedName>
</protein>
<feature type="transmembrane region" description="Helical" evidence="2">
    <location>
        <begin position="57"/>
        <end position="75"/>
    </location>
</feature>
<dbReference type="EMBL" id="CP073721">
    <property type="protein sequence ID" value="UWZ37455.1"/>
    <property type="molecule type" value="Genomic_DNA"/>
</dbReference>
<dbReference type="Proteomes" id="UP001058271">
    <property type="component" value="Chromosome"/>
</dbReference>